<accession>A0A096A804</accession>
<reference evidence="1 2" key="1">
    <citation type="submission" date="2014-07" db="EMBL/GenBank/DDBJ databases">
        <authorList>
            <person name="McCorrison J."/>
            <person name="Sanka R."/>
            <person name="Torralba M."/>
            <person name="Gillis M."/>
            <person name="Haft D.H."/>
            <person name="Methe B."/>
            <person name="Sutton G."/>
            <person name="Nelson K.E."/>
        </authorList>
    </citation>
    <scope>NUCLEOTIDE SEQUENCE [LARGE SCALE GENOMIC DNA]</scope>
    <source>
        <strain evidence="1 2">DNF00320</strain>
    </source>
</reference>
<evidence type="ECO:0000313" key="2">
    <source>
        <dbReference type="Proteomes" id="UP000029525"/>
    </source>
</evidence>
<comment type="caution">
    <text evidence="1">The sequence shown here is derived from an EMBL/GenBank/DDBJ whole genome shotgun (WGS) entry which is preliminary data.</text>
</comment>
<dbReference type="AlphaFoldDB" id="A0A096A804"/>
<dbReference type="Proteomes" id="UP000029525">
    <property type="component" value="Unassembled WGS sequence"/>
</dbReference>
<dbReference type="PROSITE" id="PS51257">
    <property type="entry name" value="PROKAR_LIPOPROTEIN"/>
    <property type="match status" value="1"/>
</dbReference>
<name>A0A096A804_9BACT</name>
<dbReference type="EMBL" id="JRNQ01000098">
    <property type="protein sequence ID" value="KGF43193.1"/>
    <property type="molecule type" value="Genomic_DNA"/>
</dbReference>
<evidence type="ECO:0000313" key="1">
    <source>
        <dbReference type="EMBL" id="KGF43193.1"/>
    </source>
</evidence>
<dbReference type="RefSeq" id="WP_036868519.1">
    <property type="nucleotide sequence ID" value="NZ_JRNQ01000098.1"/>
</dbReference>
<proteinExistence type="predicted"/>
<organism evidence="1 2">
    <name type="scientific">Prevotella bivia DNF00320</name>
    <dbReference type="NCBI Taxonomy" id="1401068"/>
    <lineage>
        <taxon>Bacteria</taxon>
        <taxon>Pseudomonadati</taxon>
        <taxon>Bacteroidota</taxon>
        <taxon>Bacteroidia</taxon>
        <taxon>Bacteroidales</taxon>
        <taxon>Prevotellaceae</taxon>
        <taxon>Prevotella</taxon>
    </lineage>
</organism>
<protein>
    <submittedName>
        <fullName evidence="1">Membrane protein</fullName>
    </submittedName>
</protein>
<sequence length="127" mass="13980">MKKGLLFLLGVLVGCILTFGGLFIYSKMQSTPEQSGIRMAKQKTKFTVANKFEVFQSFEDGALATSEIKDYVSTFTGPVVFLVAEENEQFYDGQIVTIPKGKSAMQIGTYSYESKAGVHTVPIIAFE</sequence>
<gene>
    <name evidence="1" type="ORF">HMPREF0647_10390</name>
</gene>